<dbReference type="EMBL" id="GBXM01030110">
    <property type="protein sequence ID" value="JAH78467.1"/>
    <property type="molecule type" value="Transcribed_RNA"/>
</dbReference>
<proteinExistence type="predicted"/>
<dbReference type="AlphaFoldDB" id="A0A0E9VK81"/>
<reference evidence="1" key="2">
    <citation type="journal article" date="2015" name="Fish Shellfish Immunol.">
        <title>Early steps in the European eel (Anguilla anguilla)-Vibrio vulnificus interaction in the gills: Role of the RtxA13 toxin.</title>
        <authorList>
            <person name="Callol A."/>
            <person name="Pajuelo D."/>
            <person name="Ebbesson L."/>
            <person name="Teles M."/>
            <person name="MacKenzie S."/>
            <person name="Amaro C."/>
        </authorList>
    </citation>
    <scope>NUCLEOTIDE SEQUENCE</scope>
</reference>
<accession>A0A0E9VK81</accession>
<name>A0A0E9VK81_ANGAN</name>
<sequence length="16" mass="1997">MFYLIYIFFRIAVTSL</sequence>
<protein>
    <submittedName>
        <fullName evidence="1">Uncharacterized protein</fullName>
    </submittedName>
</protein>
<evidence type="ECO:0000313" key="1">
    <source>
        <dbReference type="EMBL" id="JAH78467.1"/>
    </source>
</evidence>
<reference evidence="1" key="1">
    <citation type="submission" date="2014-11" db="EMBL/GenBank/DDBJ databases">
        <authorList>
            <person name="Amaro Gonzalez C."/>
        </authorList>
    </citation>
    <scope>NUCLEOTIDE SEQUENCE</scope>
</reference>
<organism evidence="1">
    <name type="scientific">Anguilla anguilla</name>
    <name type="common">European freshwater eel</name>
    <name type="synonym">Muraena anguilla</name>
    <dbReference type="NCBI Taxonomy" id="7936"/>
    <lineage>
        <taxon>Eukaryota</taxon>
        <taxon>Metazoa</taxon>
        <taxon>Chordata</taxon>
        <taxon>Craniata</taxon>
        <taxon>Vertebrata</taxon>
        <taxon>Euteleostomi</taxon>
        <taxon>Actinopterygii</taxon>
        <taxon>Neopterygii</taxon>
        <taxon>Teleostei</taxon>
        <taxon>Anguilliformes</taxon>
        <taxon>Anguillidae</taxon>
        <taxon>Anguilla</taxon>
    </lineage>
</organism>